<dbReference type="PANTHER" id="PTHR31650:SF1">
    <property type="entry name" value="WAX ESTER SYNTHASE_DIACYLGLYCEROL ACYLTRANSFERASE 4-RELATED"/>
    <property type="match status" value="1"/>
</dbReference>
<dbReference type="PANTHER" id="PTHR31650">
    <property type="entry name" value="O-ACYLTRANSFERASE (WSD1-LIKE) FAMILY PROTEIN"/>
    <property type="match status" value="1"/>
</dbReference>
<comment type="similarity">
    <text evidence="3">Belongs to the long-chain O-acyltransferase family.</text>
</comment>
<feature type="region of interest" description="Disordered" evidence="11">
    <location>
        <begin position="457"/>
        <end position="505"/>
    </location>
</feature>
<comment type="catalytic activity">
    <reaction evidence="10">
        <text>an acyl-CoA + a 1,2-diacyl-sn-glycerol = a triacyl-sn-glycerol + CoA</text>
        <dbReference type="Rhea" id="RHEA:10868"/>
        <dbReference type="ChEBI" id="CHEBI:17815"/>
        <dbReference type="ChEBI" id="CHEBI:57287"/>
        <dbReference type="ChEBI" id="CHEBI:58342"/>
        <dbReference type="ChEBI" id="CHEBI:64615"/>
        <dbReference type="EC" id="2.3.1.20"/>
    </reaction>
</comment>
<dbReference type="EMBL" id="JALKFT010000017">
    <property type="protein sequence ID" value="MCK9877392.1"/>
    <property type="molecule type" value="Genomic_DNA"/>
</dbReference>
<keyword evidence="7" id="KW-0319">Glycerol metabolism</keyword>
<keyword evidence="9" id="KW-0012">Acyltransferase</keyword>
<evidence type="ECO:0000256" key="11">
    <source>
        <dbReference type="SAM" id="MobiDB-lite"/>
    </source>
</evidence>
<protein>
    <recommendedName>
        <fullName evidence="4">diacylglycerol O-acyltransferase</fullName>
        <ecNumber evidence="4">2.3.1.20</ecNumber>
    </recommendedName>
</protein>
<keyword evidence="8" id="KW-0443">Lipid metabolism</keyword>
<feature type="domain" description="O-acyltransferase WSD1 C-terminal" evidence="13">
    <location>
        <begin position="319"/>
        <end position="457"/>
    </location>
</feature>
<evidence type="ECO:0000256" key="3">
    <source>
        <dbReference type="ARBA" id="ARBA00009587"/>
    </source>
</evidence>
<evidence type="ECO:0000259" key="13">
    <source>
        <dbReference type="Pfam" id="PF06974"/>
    </source>
</evidence>
<evidence type="ECO:0000256" key="7">
    <source>
        <dbReference type="ARBA" id="ARBA00022798"/>
    </source>
</evidence>
<dbReference type="InterPro" id="IPR045034">
    <property type="entry name" value="O-acyltransferase_WSD1-like"/>
</dbReference>
<evidence type="ECO:0000256" key="4">
    <source>
        <dbReference type="ARBA" id="ARBA00013244"/>
    </source>
</evidence>
<dbReference type="Pfam" id="PF06974">
    <property type="entry name" value="WS_DGAT_C"/>
    <property type="match status" value="1"/>
</dbReference>
<keyword evidence="5" id="KW-0444">Lipid biosynthesis</keyword>
<evidence type="ECO:0000256" key="9">
    <source>
        <dbReference type="ARBA" id="ARBA00023315"/>
    </source>
</evidence>
<dbReference type="EC" id="2.3.1.20" evidence="4"/>
<evidence type="ECO:0000313" key="15">
    <source>
        <dbReference type="Proteomes" id="UP001201873"/>
    </source>
</evidence>
<dbReference type="InterPro" id="IPR004255">
    <property type="entry name" value="O-acyltransferase_WSD1_N"/>
</dbReference>
<evidence type="ECO:0000256" key="1">
    <source>
        <dbReference type="ARBA" id="ARBA00004771"/>
    </source>
</evidence>
<evidence type="ECO:0000259" key="12">
    <source>
        <dbReference type="Pfam" id="PF03007"/>
    </source>
</evidence>
<keyword evidence="15" id="KW-1185">Reference proteome</keyword>
<dbReference type="SUPFAM" id="SSF52777">
    <property type="entry name" value="CoA-dependent acyltransferases"/>
    <property type="match status" value="1"/>
</dbReference>
<feature type="compositionally biased region" description="Pro residues" evidence="11">
    <location>
        <begin position="462"/>
        <end position="487"/>
    </location>
</feature>
<sequence>MTQISTHVAGARSGTSRTLTTGDRAFLSFTLQYPGEFLEGGVVLCVEDPGLTERDLRAHVAARLAEAPALTERLVRPIASAPAPGDVVWQHDDALDLDYHVGVVDLPAYSAAGGLRAALDDLATRPLDLERPLWRLWLLRGHSPTEVAIVYRFSHIHQDGSAAHQALHLLFGDGHGAARRTLRTFDVPHARDYARMAASIARSLPRTRQLASWGGPPRGAARHTWALTELDRLRRIARRESVTVNDVYLAAVAGAVRTWSLPEWTPPTPTGADRSRGAGRIRHAMTRIPRQRAFYTAMPINVRTPDEQEVLSNFTLATRVPLPCTEADPRRRLALVAAQTRRAKADGRFGVVERRMLDRTPPGISPRTFALMVAAGARPADTALFTSNVGTMWGPYTVAGRPVSTLIGIAPMLVGRQHLSAALYGLDGQLCAAFTASASVPGHTELAGHWLAELAALEGSPRPGPPVATTTPPVPPRPPVIPTPRTAPPQHTARPDAGRRSSQVS</sequence>
<evidence type="ECO:0000256" key="8">
    <source>
        <dbReference type="ARBA" id="ARBA00023098"/>
    </source>
</evidence>
<dbReference type="InterPro" id="IPR009721">
    <property type="entry name" value="O-acyltransferase_WSD1_C"/>
</dbReference>
<dbReference type="RefSeq" id="WP_248825645.1">
    <property type="nucleotide sequence ID" value="NZ_JALKFT010000017.1"/>
</dbReference>
<accession>A0ABT0K1N4</accession>
<reference evidence="14 15" key="1">
    <citation type="submission" date="2022-04" db="EMBL/GenBank/DDBJ databases">
        <title>Genome diversity in the genus Frankia.</title>
        <authorList>
            <person name="Carlos-Shanley C."/>
            <person name="Hahn D."/>
        </authorList>
    </citation>
    <scope>NUCLEOTIDE SEQUENCE [LARGE SCALE GENOMIC DNA]</scope>
    <source>
        <strain evidence="14 15">Ag45/Mut15</strain>
    </source>
</reference>
<feature type="domain" description="O-acyltransferase WSD1-like N-terminal" evidence="12">
    <location>
        <begin position="53"/>
        <end position="180"/>
    </location>
</feature>
<gene>
    <name evidence="14" type="ORF">MXD59_16720</name>
</gene>
<organism evidence="14 15">
    <name type="scientific">Frankia umida</name>
    <dbReference type="NCBI Taxonomy" id="573489"/>
    <lineage>
        <taxon>Bacteria</taxon>
        <taxon>Bacillati</taxon>
        <taxon>Actinomycetota</taxon>
        <taxon>Actinomycetes</taxon>
        <taxon>Frankiales</taxon>
        <taxon>Frankiaceae</taxon>
        <taxon>Frankia</taxon>
    </lineage>
</organism>
<keyword evidence="6" id="KW-0808">Transferase</keyword>
<dbReference type="Proteomes" id="UP001201873">
    <property type="component" value="Unassembled WGS sequence"/>
</dbReference>
<name>A0ABT0K1N4_9ACTN</name>
<proteinExistence type="inferred from homology"/>
<comment type="pathway">
    <text evidence="1">Glycerolipid metabolism; triacylglycerol biosynthesis.</text>
</comment>
<comment type="pathway">
    <text evidence="2">Lipid metabolism.</text>
</comment>
<evidence type="ECO:0000256" key="5">
    <source>
        <dbReference type="ARBA" id="ARBA00022516"/>
    </source>
</evidence>
<evidence type="ECO:0000256" key="6">
    <source>
        <dbReference type="ARBA" id="ARBA00022679"/>
    </source>
</evidence>
<comment type="caution">
    <text evidence="14">The sequence shown here is derived from an EMBL/GenBank/DDBJ whole genome shotgun (WGS) entry which is preliminary data.</text>
</comment>
<dbReference type="Pfam" id="PF03007">
    <property type="entry name" value="WS_DGAT_cat"/>
    <property type="match status" value="1"/>
</dbReference>
<evidence type="ECO:0000256" key="10">
    <source>
        <dbReference type="ARBA" id="ARBA00048109"/>
    </source>
</evidence>
<evidence type="ECO:0000256" key="2">
    <source>
        <dbReference type="ARBA" id="ARBA00005189"/>
    </source>
</evidence>
<evidence type="ECO:0000313" key="14">
    <source>
        <dbReference type="EMBL" id="MCK9877392.1"/>
    </source>
</evidence>